<protein>
    <recommendedName>
        <fullName evidence="1">VOC domain-containing protein</fullName>
    </recommendedName>
</protein>
<dbReference type="EMBL" id="JH636049">
    <property type="protein sequence ID" value="EID54178.1"/>
    <property type="molecule type" value="Genomic_DNA"/>
</dbReference>
<dbReference type="InterPro" id="IPR041581">
    <property type="entry name" value="Glyoxalase_6"/>
</dbReference>
<accession>I0V225</accession>
<gene>
    <name evidence="2" type="ORF">SacxiDRAFT_1941</name>
</gene>
<dbReference type="Proteomes" id="UP000004691">
    <property type="component" value="Unassembled WGS sequence"/>
</dbReference>
<organism evidence="2 3">
    <name type="scientific">Saccharomonospora xinjiangensis XJ-54</name>
    <dbReference type="NCBI Taxonomy" id="882086"/>
    <lineage>
        <taxon>Bacteria</taxon>
        <taxon>Bacillati</taxon>
        <taxon>Actinomycetota</taxon>
        <taxon>Actinomycetes</taxon>
        <taxon>Pseudonocardiales</taxon>
        <taxon>Pseudonocardiaceae</taxon>
        <taxon>Saccharomonospora</taxon>
    </lineage>
</organism>
<dbReference type="AlphaFoldDB" id="I0V225"/>
<dbReference type="Gene3D" id="3.10.180.10">
    <property type="entry name" value="2,3-Dihydroxybiphenyl 1,2-Dioxygenase, domain 1"/>
    <property type="match status" value="1"/>
</dbReference>
<dbReference type="PANTHER" id="PTHR35908:SF1">
    <property type="entry name" value="CONSERVED PROTEIN"/>
    <property type="match status" value="1"/>
</dbReference>
<dbReference type="HOGENOM" id="CLU_108054_2_1_11"/>
<name>I0V225_9PSEU</name>
<evidence type="ECO:0000259" key="1">
    <source>
        <dbReference type="PROSITE" id="PS51819"/>
    </source>
</evidence>
<dbReference type="STRING" id="882086.SacxiDRAFT_1941"/>
<feature type="domain" description="VOC" evidence="1">
    <location>
        <begin position="6"/>
        <end position="118"/>
    </location>
</feature>
<dbReference type="RefSeq" id="WP_006238327.1">
    <property type="nucleotide sequence ID" value="NZ_JH636049.1"/>
</dbReference>
<sequence>MTVHARLTTITIDCAAPKVLAQFYRDLTGWEITHSDADSAGVGDGPIQLAFQRIDGYESLRWPEDRAHAHLDLAVADVDAATERLLSLGATKPPFQPGQEEWTVLLDPEGHPFCIAKA</sequence>
<dbReference type="InterPro" id="IPR029068">
    <property type="entry name" value="Glyas_Bleomycin-R_OHBP_Dase"/>
</dbReference>
<dbReference type="eggNOG" id="COG0346">
    <property type="taxonomic scope" value="Bacteria"/>
</dbReference>
<reference evidence="2 3" key="1">
    <citation type="submission" date="2012-01" db="EMBL/GenBank/DDBJ databases">
        <title>Improved High-Quality Draft sequence of Saccharomonospora xinjiangensis XJ-54.</title>
        <authorList>
            <consortium name="US DOE Joint Genome Institute"/>
            <person name="Lucas S."/>
            <person name="Han J."/>
            <person name="Lapidus A."/>
            <person name="Cheng J.-F."/>
            <person name="Goodwin L."/>
            <person name="Pitluck S."/>
            <person name="Peters L."/>
            <person name="Mikhailova N."/>
            <person name="Teshima H."/>
            <person name="Detter J.C."/>
            <person name="Han C."/>
            <person name="Tapia R."/>
            <person name="Land M."/>
            <person name="Hauser L."/>
            <person name="Kyrpides N."/>
            <person name="Ivanova N."/>
            <person name="Pagani I."/>
            <person name="Brambilla E.-M."/>
            <person name="Klenk H.-P."/>
            <person name="Woyke T."/>
        </authorList>
    </citation>
    <scope>NUCLEOTIDE SEQUENCE [LARGE SCALE GENOMIC DNA]</scope>
    <source>
        <strain evidence="2 3">XJ-54</strain>
    </source>
</reference>
<dbReference type="PROSITE" id="PS51819">
    <property type="entry name" value="VOC"/>
    <property type="match status" value="1"/>
</dbReference>
<evidence type="ECO:0000313" key="3">
    <source>
        <dbReference type="Proteomes" id="UP000004691"/>
    </source>
</evidence>
<dbReference type="SUPFAM" id="SSF54593">
    <property type="entry name" value="Glyoxalase/Bleomycin resistance protein/Dihydroxybiphenyl dioxygenase"/>
    <property type="match status" value="1"/>
</dbReference>
<dbReference type="OrthoDB" id="1645442at2"/>
<dbReference type="PANTHER" id="PTHR35908">
    <property type="entry name" value="HYPOTHETICAL FUSION PROTEIN"/>
    <property type="match status" value="1"/>
</dbReference>
<dbReference type="InterPro" id="IPR037523">
    <property type="entry name" value="VOC_core"/>
</dbReference>
<proteinExistence type="predicted"/>
<dbReference type="Pfam" id="PF18029">
    <property type="entry name" value="Glyoxalase_6"/>
    <property type="match status" value="1"/>
</dbReference>
<keyword evidence="3" id="KW-1185">Reference proteome</keyword>
<evidence type="ECO:0000313" key="2">
    <source>
        <dbReference type="EMBL" id="EID54178.1"/>
    </source>
</evidence>